<evidence type="ECO:0000256" key="5">
    <source>
        <dbReference type="PROSITE-ProRule" id="PRU00288"/>
    </source>
</evidence>
<dbReference type="InterPro" id="IPR001164">
    <property type="entry name" value="ArfGAP_dom"/>
</dbReference>
<evidence type="ECO:0000256" key="1">
    <source>
        <dbReference type="ARBA" id="ARBA00022468"/>
    </source>
</evidence>
<dbReference type="FunFam" id="1.10.220.150:FF:000009">
    <property type="entry name" value="stromal membrane-associated protein 1 isoform X1"/>
    <property type="match status" value="1"/>
</dbReference>
<feature type="domain" description="PH" evidence="7">
    <location>
        <begin position="8"/>
        <end position="118"/>
    </location>
</feature>
<dbReference type="GO" id="GO:0005096">
    <property type="term" value="F:GTPase activator activity"/>
    <property type="evidence" value="ECO:0007669"/>
    <property type="project" value="UniProtKB-KW"/>
</dbReference>
<feature type="compositionally biased region" description="Basic and acidic residues" evidence="6">
    <location>
        <begin position="334"/>
        <end position="343"/>
    </location>
</feature>
<dbReference type="CDD" id="cd08204">
    <property type="entry name" value="ArfGap"/>
    <property type="match status" value="1"/>
</dbReference>
<dbReference type="InterPro" id="IPR037278">
    <property type="entry name" value="ARFGAP/RecO"/>
</dbReference>
<dbReference type="eggNOG" id="KOG0703">
    <property type="taxonomic scope" value="Eukaryota"/>
</dbReference>
<dbReference type="InParanoid" id="A9USH5"/>
<dbReference type="InterPro" id="IPR038508">
    <property type="entry name" value="ArfGAP_dom_sf"/>
</dbReference>
<keyword evidence="2" id="KW-0479">Metal-binding</keyword>
<dbReference type="PROSITE" id="PS50003">
    <property type="entry name" value="PH_DOMAIN"/>
    <property type="match status" value="1"/>
</dbReference>
<protein>
    <recommendedName>
        <fullName evidence="11">Arf-GAP domain-containing protein</fullName>
    </recommendedName>
</protein>
<keyword evidence="1" id="KW-0343">GTPase activation</keyword>
<feature type="compositionally biased region" description="Polar residues" evidence="6">
    <location>
        <begin position="317"/>
        <end position="331"/>
    </location>
</feature>
<dbReference type="KEGG" id="mbr:MONBRDRAFT_22929"/>
<dbReference type="Pfam" id="PF00169">
    <property type="entry name" value="PH"/>
    <property type="match status" value="1"/>
</dbReference>
<dbReference type="SUPFAM" id="SSF50729">
    <property type="entry name" value="PH domain-like"/>
    <property type="match status" value="1"/>
</dbReference>
<name>A9USH5_MONBE</name>
<sequence>MALFGHDELVKSGWGVKRGHVRTSWKKRFFTLTKSAIFAYYADESARAGDKSKGSVRLLGSGVEILGPRELRSDVKWPKAAPENARLQIVVPNRIYSLYFDTGTECEAWLLHLRQVTGRLKLATNAGSNTSSSTQAQIEDDALQHELHQTLQTLVAQPGNNTCADCHRSSLYSSHMPTAFITSQSFGFSSSRSHPPRIDSLPEPTWASWNIGVFICLHCAGAHRSLGSHISKVKSIALDTWSRQQVGDIKKKGNNAVNAVYEAKLEASYARPMELDAGLSDFIRRKYVDQQWAATAEAGEQLHPNSTSPSSRDDQTKNANPFANDAGNASDSDFDPRANESDARVLATMQSEAAALHAANDPMAQHDWS</sequence>
<dbReference type="GeneID" id="5888699"/>
<dbReference type="SUPFAM" id="SSF57863">
    <property type="entry name" value="ArfGap/RecO-like zinc finger"/>
    <property type="match status" value="1"/>
</dbReference>
<dbReference type="EMBL" id="CH991544">
    <property type="protein sequence ID" value="EDQ92101.1"/>
    <property type="molecule type" value="Genomic_DNA"/>
</dbReference>
<dbReference type="Pfam" id="PF01412">
    <property type="entry name" value="ArfGap"/>
    <property type="match status" value="1"/>
</dbReference>
<dbReference type="AlphaFoldDB" id="A9USH5"/>
<evidence type="ECO:0000313" key="10">
    <source>
        <dbReference type="Proteomes" id="UP000001357"/>
    </source>
</evidence>
<dbReference type="PANTHER" id="PTHR45705">
    <property type="entry name" value="FI20236P1"/>
    <property type="match status" value="1"/>
</dbReference>
<proteinExistence type="predicted"/>
<reference evidence="9 10" key="1">
    <citation type="journal article" date="2008" name="Nature">
        <title>The genome of the choanoflagellate Monosiga brevicollis and the origin of metazoans.</title>
        <authorList>
            <consortium name="JGI Sequencing"/>
            <person name="King N."/>
            <person name="Westbrook M.J."/>
            <person name="Young S.L."/>
            <person name="Kuo A."/>
            <person name="Abedin M."/>
            <person name="Chapman J."/>
            <person name="Fairclough S."/>
            <person name="Hellsten U."/>
            <person name="Isogai Y."/>
            <person name="Letunic I."/>
            <person name="Marr M."/>
            <person name="Pincus D."/>
            <person name="Putnam N."/>
            <person name="Rokas A."/>
            <person name="Wright K.J."/>
            <person name="Zuzow R."/>
            <person name="Dirks W."/>
            <person name="Good M."/>
            <person name="Goodstein D."/>
            <person name="Lemons D."/>
            <person name="Li W."/>
            <person name="Lyons J.B."/>
            <person name="Morris A."/>
            <person name="Nichols S."/>
            <person name="Richter D.J."/>
            <person name="Salamov A."/>
            <person name="Bork P."/>
            <person name="Lim W.A."/>
            <person name="Manning G."/>
            <person name="Miller W.T."/>
            <person name="McGinnis W."/>
            <person name="Shapiro H."/>
            <person name="Tjian R."/>
            <person name="Grigoriev I.V."/>
            <person name="Rokhsar D."/>
        </authorList>
    </citation>
    <scope>NUCLEOTIDE SEQUENCE [LARGE SCALE GENOMIC DNA]</scope>
    <source>
        <strain evidence="10">MX1 / ATCC 50154</strain>
    </source>
</reference>
<feature type="domain" description="Arf-GAP" evidence="8">
    <location>
        <begin position="148"/>
        <end position="301"/>
    </location>
</feature>
<dbReference type="Proteomes" id="UP000001357">
    <property type="component" value="Unassembled WGS sequence"/>
</dbReference>
<dbReference type="RefSeq" id="XP_001743387.1">
    <property type="nucleotide sequence ID" value="XM_001743335.1"/>
</dbReference>
<dbReference type="InterPro" id="IPR051718">
    <property type="entry name" value="ARF_GTPase-activating"/>
</dbReference>
<keyword evidence="3 5" id="KW-0863">Zinc-finger</keyword>
<dbReference type="PROSITE" id="PS50115">
    <property type="entry name" value="ARFGAP"/>
    <property type="match status" value="1"/>
</dbReference>
<feature type="region of interest" description="Disordered" evidence="6">
    <location>
        <begin position="297"/>
        <end position="349"/>
    </location>
</feature>
<keyword evidence="4" id="KW-0862">Zinc</keyword>
<dbReference type="Gene3D" id="2.30.29.30">
    <property type="entry name" value="Pleckstrin-homology domain (PH domain)/Phosphotyrosine-binding domain (PTB)"/>
    <property type="match status" value="1"/>
</dbReference>
<dbReference type="SMART" id="SM00105">
    <property type="entry name" value="ArfGap"/>
    <property type="match status" value="1"/>
</dbReference>
<evidence type="ECO:0000313" key="9">
    <source>
        <dbReference type="EMBL" id="EDQ92101.1"/>
    </source>
</evidence>
<dbReference type="PRINTS" id="PR00405">
    <property type="entry name" value="REVINTRACTNG"/>
</dbReference>
<gene>
    <name evidence="9" type="ORF">MONBRDRAFT_22929</name>
</gene>
<dbReference type="InterPro" id="IPR011993">
    <property type="entry name" value="PH-like_dom_sf"/>
</dbReference>
<evidence type="ECO:0000256" key="4">
    <source>
        <dbReference type="ARBA" id="ARBA00022833"/>
    </source>
</evidence>
<keyword evidence="10" id="KW-1185">Reference proteome</keyword>
<evidence type="ECO:0008006" key="11">
    <source>
        <dbReference type="Google" id="ProtNLM"/>
    </source>
</evidence>
<evidence type="ECO:0000259" key="8">
    <source>
        <dbReference type="PROSITE" id="PS50115"/>
    </source>
</evidence>
<dbReference type="SMART" id="SM00233">
    <property type="entry name" value="PH"/>
    <property type="match status" value="1"/>
</dbReference>
<dbReference type="Gene3D" id="1.10.220.150">
    <property type="entry name" value="Arf GTPase activating protein"/>
    <property type="match status" value="1"/>
</dbReference>
<dbReference type="OMA" id="GTECEAW"/>
<evidence type="ECO:0000259" key="7">
    <source>
        <dbReference type="PROSITE" id="PS50003"/>
    </source>
</evidence>
<evidence type="ECO:0000256" key="2">
    <source>
        <dbReference type="ARBA" id="ARBA00022723"/>
    </source>
</evidence>
<accession>A9USH5</accession>
<dbReference type="PANTHER" id="PTHR45705:SF1">
    <property type="entry name" value="FI20236P1"/>
    <property type="match status" value="1"/>
</dbReference>
<evidence type="ECO:0000256" key="3">
    <source>
        <dbReference type="ARBA" id="ARBA00022771"/>
    </source>
</evidence>
<evidence type="ECO:0000256" key="6">
    <source>
        <dbReference type="SAM" id="MobiDB-lite"/>
    </source>
</evidence>
<dbReference type="GO" id="GO:0008270">
    <property type="term" value="F:zinc ion binding"/>
    <property type="evidence" value="ECO:0007669"/>
    <property type="project" value="UniProtKB-KW"/>
</dbReference>
<organism evidence="9 10">
    <name type="scientific">Monosiga brevicollis</name>
    <name type="common">Choanoflagellate</name>
    <dbReference type="NCBI Taxonomy" id="81824"/>
    <lineage>
        <taxon>Eukaryota</taxon>
        <taxon>Choanoflagellata</taxon>
        <taxon>Craspedida</taxon>
        <taxon>Salpingoecidae</taxon>
        <taxon>Monosiga</taxon>
    </lineage>
</organism>
<dbReference type="InterPro" id="IPR001849">
    <property type="entry name" value="PH_domain"/>
</dbReference>